<evidence type="ECO:0000313" key="4">
    <source>
        <dbReference type="EMBL" id="KOB73134.1"/>
    </source>
</evidence>
<sequence>MADTCSAKVVIGGDWSALQFAAWKDQVVAPAAVTAVTIDVAAAAIAFARDSRAWGAYRIANENCTNYGNDCNHWKAPFERSVDIWSKARVGAKWATIIVAGHLEGILQKEVIARAQTKNDNLNCFNCKEKGHSYASCTKPLLKCTKCLRVGHKYETCRFRTSNNSQVKDNLPKTMRILSSSSSSKYYKEIKINGHDVKAFIDFGSDVTVIKESLASSLQLKPDNSSLPLRGFGNELVQTIGSVTVDMVIDNVQAQVDCRVVGDEYLDSPILIGQTFTEQPHIEVYKNSKQLQFLNATNEMPFSDTMIDDNNGNNVKILAKHDHQLYGMASIKVFTEQSLDGHIFLDSKVIGKPDQQLLVNGGVYPTTTKGHTYIDVSPMFLTCMLNVNPILNEVRQESRDIQVSEIRREVKDRIAKEQQKQKQYYDKNRRPARIYGEADLVKITKTSFSNDGKSKKLIPPYIGPYRVVSVLGNDRYEVAAIPGLTGTKNKRKTIVSASRMMPWVHIAALEVNQSVSDDEQNIVDSKNEDDVNYNDSESIDEDA</sequence>
<dbReference type="GO" id="GO:0004190">
    <property type="term" value="F:aspartic-type endopeptidase activity"/>
    <property type="evidence" value="ECO:0007669"/>
    <property type="project" value="InterPro"/>
</dbReference>
<dbReference type="GO" id="GO:0003676">
    <property type="term" value="F:nucleic acid binding"/>
    <property type="evidence" value="ECO:0007669"/>
    <property type="project" value="InterPro"/>
</dbReference>
<dbReference type="Gene3D" id="4.10.60.10">
    <property type="entry name" value="Zinc finger, CCHC-type"/>
    <property type="match status" value="1"/>
</dbReference>
<dbReference type="SMART" id="SM00343">
    <property type="entry name" value="ZnF_C2HC"/>
    <property type="match status" value="2"/>
</dbReference>
<dbReference type="GO" id="GO:0006508">
    <property type="term" value="P:proteolysis"/>
    <property type="evidence" value="ECO:0007669"/>
    <property type="project" value="InterPro"/>
</dbReference>
<proteinExistence type="predicted"/>
<organism evidence="4 5">
    <name type="scientific">Operophtera brumata</name>
    <name type="common">Winter moth</name>
    <name type="synonym">Phalaena brumata</name>
    <dbReference type="NCBI Taxonomy" id="104452"/>
    <lineage>
        <taxon>Eukaryota</taxon>
        <taxon>Metazoa</taxon>
        <taxon>Ecdysozoa</taxon>
        <taxon>Arthropoda</taxon>
        <taxon>Hexapoda</taxon>
        <taxon>Insecta</taxon>
        <taxon>Pterygota</taxon>
        <taxon>Neoptera</taxon>
        <taxon>Endopterygota</taxon>
        <taxon>Lepidoptera</taxon>
        <taxon>Glossata</taxon>
        <taxon>Ditrysia</taxon>
        <taxon>Geometroidea</taxon>
        <taxon>Geometridae</taxon>
        <taxon>Larentiinae</taxon>
        <taxon>Operophtera</taxon>
    </lineage>
</organism>
<accession>A0A0L7LCJ6</accession>
<dbReference type="AlphaFoldDB" id="A0A0L7LCJ6"/>
<evidence type="ECO:0000259" key="3">
    <source>
        <dbReference type="PROSITE" id="PS50175"/>
    </source>
</evidence>
<reference evidence="4 5" key="1">
    <citation type="journal article" date="2015" name="Genome Biol. Evol.">
        <title>The genome of winter moth (Operophtera brumata) provides a genomic perspective on sexual dimorphism and phenology.</title>
        <authorList>
            <person name="Derks M.F."/>
            <person name="Smit S."/>
            <person name="Salis L."/>
            <person name="Schijlen E."/>
            <person name="Bossers A."/>
            <person name="Mateman C."/>
            <person name="Pijl A.S."/>
            <person name="de Ridder D."/>
            <person name="Groenen M.A."/>
            <person name="Visser M.E."/>
            <person name="Megens H.J."/>
        </authorList>
    </citation>
    <scope>NUCLEOTIDE SEQUENCE [LARGE SCALE GENOMIC DNA]</scope>
    <source>
        <strain evidence="4">WM2013NL</strain>
        <tissue evidence="4">Head and thorax</tissue>
    </source>
</reference>
<evidence type="ECO:0000256" key="1">
    <source>
        <dbReference type="ARBA" id="ARBA00022801"/>
    </source>
</evidence>
<feature type="domain" description="Peptidase A2" evidence="3">
    <location>
        <begin position="197"/>
        <end position="233"/>
    </location>
</feature>
<evidence type="ECO:0000313" key="5">
    <source>
        <dbReference type="Proteomes" id="UP000037510"/>
    </source>
</evidence>
<comment type="caution">
    <text evidence="4">The sequence shown here is derived from an EMBL/GenBank/DDBJ whole genome shotgun (WGS) entry which is preliminary data.</text>
</comment>
<dbReference type="PROSITE" id="PS50175">
    <property type="entry name" value="ASP_PROT_RETROV"/>
    <property type="match status" value="1"/>
</dbReference>
<keyword evidence="1" id="KW-0378">Hydrolase</keyword>
<feature type="region of interest" description="Disordered" evidence="2">
    <location>
        <begin position="516"/>
        <end position="543"/>
    </location>
</feature>
<dbReference type="Pfam" id="PF13975">
    <property type="entry name" value="gag-asp_proteas"/>
    <property type="match status" value="1"/>
</dbReference>
<dbReference type="InterPro" id="IPR036875">
    <property type="entry name" value="Znf_CCHC_sf"/>
</dbReference>
<dbReference type="InterPro" id="IPR021109">
    <property type="entry name" value="Peptidase_aspartic_dom_sf"/>
</dbReference>
<gene>
    <name evidence="4" type="ORF">OBRU01_11432</name>
</gene>
<dbReference type="GO" id="GO:0008270">
    <property type="term" value="F:zinc ion binding"/>
    <property type="evidence" value="ECO:0007669"/>
    <property type="project" value="InterPro"/>
</dbReference>
<dbReference type="InterPro" id="IPR001995">
    <property type="entry name" value="Peptidase_A2_cat"/>
</dbReference>
<name>A0A0L7LCJ6_OPEBR</name>
<dbReference type="CDD" id="cd00303">
    <property type="entry name" value="retropepsin_like"/>
    <property type="match status" value="1"/>
</dbReference>
<dbReference type="EMBL" id="JTDY01001697">
    <property type="protein sequence ID" value="KOB73134.1"/>
    <property type="molecule type" value="Genomic_DNA"/>
</dbReference>
<protein>
    <recommendedName>
        <fullName evidence="3">Peptidase A2 domain-containing protein</fullName>
    </recommendedName>
</protein>
<keyword evidence="5" id="KW-1185">Reference proteome</keyword>
<evidence type="ECO:0000256" key="2">
    <source>
        <dbReference type="SAM" id="MobiDB-lite"/>
    </source>
</evidence>
<dbReference type="InterPro" id="IPR001878">
    <property type="entry name" value="Znf_CCHC"/>
</dbReference>
<dbReference type="Gene3D" id="2.40.70.10">
    <property type="entry name" value="Acid Proteases"/>
    <property type="match status" value="1"/>
</dbReference>
<dbReference type="SUPFAM" id="SSF50630">
    <property type="entry name" value="Acid proteases"/>
    <property type="match status" value="1"/>
</dbReference>
<dbReference type="SUPFAM" id="SSF57756">
    <property type="entry name" value="Retrovirus zinc finger-like domains"/>
    <property type="match status" value="1"/>
</dbReference>
<dbReference type="Proteomes" id="UP000037510">
    <property type="component" value="Unassembled WGS sequence"/>
</dbReference>